<keyword evidence="1" id="KW-0812">Transmembrane</keyword>
<evidence type="ECO:0000313" key="3">
    <source>
        <dbReference type="EMBL" id="MDD9206029.1"/>
    </source>
</evidence>
<dbReference type="InterPro" id="IPR006976">
    <property type="entry name" value="VanZ-like"/>
</dbReference>
<comment type="caution">
    <text evidence="3">The sequence shown here is derived from an EMBL/GenBank/DDBJ whole genome shotgun (WGS) entry which is preliminary data.</text>
</comment>
<protein>
    <submittedName>
        <fullName evidence="3">VanZ family protein</fullName>
    </submittedName>
</protein>
<feature type="transmembrane region" description="Helical" evidence="1">
    <location>
        <begin position="43"/>
        <end position="61"/>
    </location>
</feature>
<gene>
    <name evidence="3" type="ORF">PU560_06035</name>
</gene>
<sequence>MPTSRRRLWLALLGAALVGQLVGLYAPSAPDMGAPAVPGADKVAHVVMFAAVVLTALRAGLPPRWVLGLSLAHAVLSEVVQHELLPHRSGDLLDVVADVAGIVLGTLAARALSADERGRTGPAR</sequence>
<proteinExistence type="predicted"/>
<keyword evidence="1" id="KW-1133">Transmembrane helix</keyword>
<keyword evidence="4" id="KW-1185">Reference proteome</keyword>
<keyword evidence="1" id="KW-0472">Membrane</keyword>
<evidence type="ECO:0000313" key="4">
    <source>
        <dbReference type="Proteomes" id="UP001165561"/>
    </source>
</evidence>
<feature type="domain" description="VanZ-like" evidence="2">
    <location>
        <begin position="40"/>
        <end position="111"/>
    </location>
</feature>
<dbReference type="EMBL" id="JARACI010000754">
    <property type="protein sequence ID" value="MDD9206029.1"/>
    <property type="molecule type" value="Genomic_DNA"/>
</dbReference>
<evidence type="ECO:0000256" key="1">
    <source>
        <dbReference type="SAM" id="Phobius"/>
    </source>
</evidence>
<name>A0ABT5TVE8_9MICO</name>
<organism evidence="3 4">
    <name type="scientific">Georgenia halotolerans</name>
    <dbReference type="NCBI Taxonomy" id="3028317"/>
    <lineage>
        <taxon>Bacteria</taxon>
        <taxon>Bacillati</taxon>
        <taxon>Actinomycetota</taxon>
        <taxon>Actinomycetes</taxon>
        <taxon>Micrococcales</taxon>
        <taxon>Bogoriellaceae</taxon>
        <taxon>Georgenia</taxon>
    </lineage>
</organism>
<reference evidence="3" key="1">
    <citation type="submission" date="2023-02" db="EMBL/GenBank/DDBJ databases">
        <title>Georgenia sp.10Sc9-8, isolated from a soil sample collected from the Taklamakan desert.</title>
        <authorList>
            <person name="Liu S."/>
        </authorList>
    </citation>
    <scope>NUCLEOTIDE SEQUENCE</scope>
    <source>
        <strain evidence="3">10Sc9-8</strain>
    </source>
</reference>
<evidence type="ECO:0000259" key="2">
    <source>
        <dbReference type="Pfam" id="PF04892"/>
    </source>
</evidence>
<dbReference type="Pfam" id="PF04892">
    <property type="entry name" value="VanZ"/>
    <property type="match status" value="1"/>
</dbReference>
<accession>A0ABT5TVE8</accession>
<dbReference type="Proteomes" id="UP001165561">
    <property type="component" value="Unassembled WGS sequence"/>
</dbReference>